<dbReference type="RefSeq" id="XP_456365.1">
    <property type="nucleotide sequence ID" value="XM_456365.1"/>
</dbReference>
<dbReference type="SUPFAM" id="SSF47616">
    <property type="entry name" value="GST C-terminal domain-like"/>
    <property type="match status" value="1"/>
</dbReference>
<protein>
    <submittedName>
        <fullName evidence="2">DEHA2A00660p</fullName>
    </submittedName>
</protein>
<gene>
    <name evidence="2" type="ordered locus">DEHA2A00660g</name>
</gene>
<dbReference type="PROSITE" id="PS50404">
    <property type="entry name" value="GST_NTER"/>
    <property type="match status" value="1"/>
</dbReference>
<dbReference type="SUPFAM" id="SSF52833">
    <property type="entry name" value="Thioredoxin-like"/>
    <property type="match status" value="1"/>
</dbReference>
<feature type="domain" description="GST N-terminal" evidence="1">
    <location>
        <begin position="8"/>
        <end position="89"/>
    </location>
</feature>
<dbReference type="Pfam" id="PF13409">
    <property type="entry name" value="GST_N_2"/>
    <property type="match status" value="1"/>
</dbReference>
<evidence type="ECO:0000259" key="1">
    <source>
        <dbReference type="PROSITE" id="PS50404"/>
    </source>
</evidence>
<dbReference type="EMBL" id="CR382133">
    <property type="protein sequence ID" value="CAG84310.1"/>
    <property type="molecule type" value="Genomic_DNA"/>
</dbReference>
<dbReference type="PANTHER" id="PTHR42673:SF4">
    <property type="entry name" value="MALEYLACETOACETATE ISOMERASE"/>
    <property type="match status" value="1"/>
</dbReference>
<dbReference type="InterPro" id="IPR036249">
    <property type="entry name" value="Thioredoxin-like_sf"/>
</dbReference>
<dbReference type="AlphaFoldDB" id="Q6BZK4"/>
<accession>Q6BZK4</accession>
<proteinExistence type="predicted"/>
<dbReference type="OMA" id="PYHTEWV"/>
<dbReference type="GeneID" id="2899360"/>
<name>Q6BZK4_DEBHA</name>
<reference evidence="2 3" key="1">
    <citation type="journal article" date="2004" name="Nature">
        <title>Genome evolution in yeasts.</title>
        <authorList>
            <consortium name="Genolevures"/>
            <person name="Dujon B."/>
            <person name="Sherman D."/>
            <person name="Fischer G."/>
            <person name="Durrens P."/>
            <person name="Casaregola S."/>
            <person name="Lafontaine I."/>
            <person name="de Montigny J."/>
            <person name="Marck C."/>
            <person name="Neuveglise C."/>
            <person name="Talla E."/>
            <person name="Goffard N."/>
            <person name="Frangeul L."/>
            <person name="Aigle M."/>
            <person name="Anthouard V."/>
            <person name="Babour A."/>
            <person name="Barbe V."/>
            <person name="Barnay S."/>
            <person name="Blanchin S."/>
            <person name="Beckerich J.M."/>
            <person name="Beyne E."/>
            <person name="Bleykasten C."/>
            <person name="Boisrame A."/>
            <person name="Boyer J."/>
            <person name="Cattolico L."/>
            <person name="Confanioleri F."/>
            <person name="de Daruvar A."/>
            <person name="Despons L."/>
            <person name="Fabre E."/>
            <person name="Fairhead C."/>
            <person name="Ferry-Dumazet H."/>
            <person name="Groppi A."/>
            <person name="Hantraye F."/>
            <person name="Hennequin C."/>
            <person name="Jauniaux N."/>
            <person name="Joyet P."/>
            <person name="Kachouri R."/>
            <person name="Kerrest A."/>
            <person name="Koszul R."/>
            <person name="Lemaire M."/>
            <person name="Lesur I."/>
            <person name="Ma L."/>
            <person name="Muller H."/>
            <person name="Nicaud J.M."/>
            <person name="Nikolski M."/>
            <person name="Oztas S."/>
            <person name="Ozier-Kalogeropoulos O."/>
            <person name="Pellenz S."/>
            <person name="Potier S."/>
            <person name="Richard G.F."/>
            <person name="Straub M.L."/>
            <person name="Suleau A."/>
            <person name="Swennene D."/>
            <person name="Tekaia F."/>
            <person name="Wesolowski-Louvel M."/>
            <person name="Westhof E."/>
            <person name="Wirth B."/>
            <person name="Zeniou-Meyer M."/>
            <person name="Zivanovic I."/>
            <person name="Bolotin-Fukuhara M."/>
            <person name="Thierry A."/>
            <person name="Bouchier C."/>
            <person name="Caudron B."/>
            <person name="Scarpelli C."/>
            <person name="Gaillardin C."/>
            <person name="Weissenbach J."/>
            <person name="Wincker P."/>
            <person name="Souciet J.L."/>
        </authorList>
    </citation>
    <scope>NUCLEOTIDE SEQUENCE [LARGE SCALE GENOMIC DNA]</scope>
    <source>
        <strain evidence="3">ATCC 36239 / CBS 767 / BCRC 21394 / JCM 1990 / NBRC 0083 / IGC 2968</strain>
    </source>
</reference>
<dbReference type="OrthoDB" id="4951845at2759"/>
<dbReference type="GO" id="GO:0016034">
    <property type="term" value="F:maleylacetoacetate isomerase activity"/>
    <property type="evidence" value="ECO:0007669"/>
    <property type="project" value="TreeGrafter"/>
</dbReference>
<dbReference type="VEuPathDB" id="FungiDB:DEHA2A00660g"/>
<dbReference type="InterPro" id="IPR036282">
    <property type="entry name" value="Glutathione-S-Trfase_C_sf"/>
</dbReference>
<dbReference type="Pfam" id="PF22041">
    <property type="entry name" value="GST_C_7"/>
    <property type="match status" value="1"/>
</dbReference>
<dbReference type="eggNOG" id="ENOG502SAAV">
    <property type="taxonomic scope" value="Eukaryota"/>
</dbReference>
<dbReference type="PANTHER" id="PTHR42673">
    <property type="entry name" value="MALEYLACETOACETATE ISOMERASE"/>
    <property type="match status" value="1"/>
</dbReference>
<dbReference type="STRING" id="284592.Q6BZK4"/>
<dbReference type="GO" id="GO:0006559">
    <property type="term" value="P:L-phenylalanine catabolic process"/>
    <property type="evidence" value="ECO:0007669"/>
    <property type="project" value="TreeGrafter"/>
</dbReference>
<dbReference type="InterPro" id="IPR054416">
    <property type="entry name" value="GST_UstS-like_C"/>
</dbReference>
<dbReference type="GO" id="GO:0006749">
    <property type="term" value="P:glutathione metabolic process"/>
    <property type="evidence" value="ECO:0007669"/>
    <property type="project" value="TreeGrafter"/>
</dbReference>
<dbReference type="Gene3D" id="3.40.30.10">
    <property type="entry name" value="Glutaredoxin"/>
    <property type="match status" value="1"/>
</dbReference>
<keyword evidence="3" id="KW-1185">Reference proteome</keyword>
<dbReference type="HOGENOM" id="CLU_011226_4_0_1"/>
<dbReference type="InParanoid" id="Q6BZK4"/>
<dbReference type="KEGG" id="dha:DEHA2A00660g"/>
<dbReference type="Gene3D" id="1.20.1050.10">
    <property type="match status" value="1"/>
</dbReference>
<evidence type="ECO:0000313" key="3">
    <source>
        <dbReference type="Proteomes" id="UP000000599"/>
    </source>
</evidence>
<dbReference type="InterPro" id="IPR004045">
    <property type="entry name" value="Glutathione_S-Trfase_N"/>
</dbReference>
<sequence>MGIKLYELRGKDPKYLWSSNPWKARMCLKLKGIEFESVPLTYPEIHAILPGILHKENGCTVPVLVDGENVIQDSFKIAQYLEEKYTGASIFQGNLALHEFIYNWIAEIKEPLFKLVILDIANKLDYESKEYYIKKNTALYGDLSTAALKDREVNVKRIQKNLNLLLDNLKQNTFLSGETIGWTDISLASFLYMIKLANESVLNEVIASTDQDLFNGWWNNMSKLMV</sequence>
<dbReference type="CDD" id="cd03038">
    <property type="entry name" value="GST_N_etherase_LigE"/>
    <property type="match status" value="1"/>
</dbReference>
<evidence type="ECO:0000313" key="2">
    <source>
        <dbReference type="EMBL" id="CAG84310.1"/>
    </source>
</evidence>
<dbReference type="GO" id="GO:0004364">
    <property type="term" value="F:glutathione transferase activity"/>
    <property type="evidence" value="ECO:0007669"/>
    <property type="project" value="TreeGrafter"/>
</dbReference>
<dbReference type="Proteomes" id="UP000000599">
    <property type="component" value="Chromosome A"/>
</dbReference>
<organism evidence="2 3">
    <name type="scientific">Debaryomyces hansenii (strain ATCC 36239 / CBS 767 / BCRC 21394 / JCM 1990 / NBRC 0083 / IGC 2968)</name>
    <name type="common">Yeast</name>
    <name type="synonym">Torulaspora hansenii</name>
    <dbReference type="NCBI Taxonomy" id="284592"/>
    <lineage>
        <taxon>Eukaryota</taxon>
        <taxon>Fungi</taxon>
        <taxon>Dikarya</taxon>
        <taxon>Ascomycota</taxon>
        <taxon>Saccharomycotina</taxon>
        <taxon>Pichiomycetes</taxon>
        <taxon>Debaryomycetaceae</taxon>
        <taxon>Debaryomyces</taxon>
    </lineage>
</organism>